<keyword evidence="2" id="KW-1185">Reference proteome</keyword>
<evidence type="ECO:0000313" key="2">
    <source>
        <dbReference type="Proteomes" id="UP000050911"/>
    </source>
</evidence>
<organism evidence="1 2">
    <name type="scientific">Secundilactobacillus kimchicus JCM 15530</name>
    <dbReference type="NCBI Taxonomy" id="1302272"/>
    <lineage>
        <taxon>Bacteria</taxon>
        <taxon>Bacillati</taxon>
        <taxon>Bacillota</taxon>
        <taxon>Bacilli</taxon>
        <taxon>Lactobacillales</taxon>
        <taxon>Lactobacillaceae</taxon>
        <taxon>Secundilactobacillus</taxon>
    </lineage>
</organism>
<dbReference type="Proteomes" id="UP000050911">
    <property type="component" value="Unassembled WGS sequence"/>
</dbReference>
<name>A0A0R1HWC2_9LACO</name>
<dbReference type="RefSeq" id="WP_054660737.1">
    <property type="nucleotide sequence ID" value="NZ_AZCX01000004.1"/>
</dbReference>
<dbReference type="PATRIC" id="fig|1302272.5.peg.1933"/>
<evidence type="ECO:0000313" key="1">
    <source>
        <dbReference type="EMBL" id="KRK48164.1"/>
    </source>
</evidence>
<sequence>MEVTKEQLNQLVDKAVEEKLSAMVDKPKRPREWTKLSQEIENHLSHFGNPDAYQLKNSINTILRIKLHVRNVYQINSSNINEARKIVQGLLNTI</sequence>
<reference evidence="1 2" key="1">
    <citation type="journal article" date="2015" name="Genome Announc.">
        <title>Expanding the biotechnology potential of lactobacilli through comparative genomics of 213 strains and associated genera.</title>
        <authorList>
            <person name="Sun Z."/>
            <person name="Harris H.M."/>
            <person name="McCann A."/>
            <person name="Guo C."/>
            <person name="Argimon S."/>
            <person name="Zhang W."/>
            <person name="Yang X."/>
            <person name="Jeffery I.B."/>
            <person name="Cooney J.C."/>
            <person name="Kagawa T.F."/>
            <person name="Liu W."/>
            <person name="Song Y."/>
            <person name="Salvetti E."/>
            <person name="Wrobel A."/>
            <person name="Rasinkangas P."/>
            <person name="Parkhill J."/>
            <person name="Rea M.C."/>
            <person name="O'Sullivan O."/>
            <person name="Ritari J."/>
            <person name="Douillard F.P."/>
            <person name="Paul Ross R."/>
            <person name="Yang R."/>
            <person name="Briner A.E."/>
            <person name="Felis G.E."/>
            <person name="de Vos W.M."/>
            <person name="Barrangou R."/>
            <person name="Klaenhammer T.R."/>
            <person name="Caufield P.W."/>
            <person name="Cui Y."/>
            <person name="Zhang H."/>
            <person name="O'Toole P.W."/>
        </authorList>
    </citation>
    <scope>NUCLEOTIDE SEQUENCE [LARGE SCALE GENOMIC DNA]</scope>
    <source>
        <strain evidence="1 2">JCM 15530</strain>
    </source>
</reference>
<dbReference type="OrthoDB" id="9929813at2"/>
<comment type="caution">
    <text evidence="1">The sequence shown here is derived from an EMBL/GenBank/DDBJ whole genome shotgun (WGS) entry which is preliminary data.</text>
</comment>
<accession>A0A0R1HWC2</accession>
<dbReference type="STRING" id="1302272.FC96_GL001900"/>
<protein>
    <submittedName>
        <fullName evidence="1">Uncharacterized protein</fullName>
    </submittedName>
</protein>
<proteinExistence type="predicted"/>
<gene>
    <name evidence="1" type="ORF">FC96_GL001900</name>
</gene>
<dbReference type="EMBL" id="AZCX01000004">
    <property type="protein sequence ID" value="KRK48164.1"/>
    <property type="molecule type" value="Genomic_DNA"/>
</dbReference>
<dbReference type="AlphaFoldDB" id="A0A0R1HWC2"/>